<keyword evidence="3" id="KW-1185">Reference proteome</keyword>
<reference evidence="3" key="1">
    <citation type="submission" date="2016-10" db="EMBL/GenBank/DDBJ databases">
        <authorList>
            <person name="Varghese N."/>
            <person name="Submissions S."/>
        </authorList>
    </citation>
    <scope>NUCLEOTIDE SEQUENCE [LARGE SCALE GENOMIC DNA]</scope>
    <source>
        <strain evidence="3">XBD2006</strain>
    </source>
</reference>
<feature type="transmembrane region" description="Helical" evidence="1">
    <location>
        <begin position="9"/>
        <end position="29"/>
    </location>
</feature>
<organism evidence="2 3">
    <name type="scientific">Butyrivibrio hungatei</name>
    <dbReference type="NCBI Taxonomy" id="185008"/>
    <lineage>
        <taxon>Bacteria</taxon>
        <taxon>Bacillati</taxon>
        <taxon>Bacillota</taxon>
        <taxon>Clostridia</taxon>
        <taxon>Lachnospirales</taxon>
        <taxon>Lachnospiraceae</taxon>
        <taxon>Butyrivibrio</taxon>
    </lineage>
</organism>
<dbReference type="Proteomes" id="UP000183047">
    <property type="component" value="Unassembled WGS sequence"/>
</dbReference>
<evidence type="ECO:0000313" key="2">
    <source>
        <dbReference type="EMBL" id="SCX96526.1"/>
    </source>
</evidence>
<feature type="transmembrane region" description="Helical" evidence="1">
    <location>
        <begin position="92"/>
        <end position="114"/>
    </location>
</feature>
<dbReference type="EMBL" id="FMUR01000005">
    <property type="protein sequence ID" value="SCX96526.1"/>
    <property type="molecule type" value="Genomic_DNA"/>
</dbReference>
<accession>A0A1G5C2H1</accession>
<sequence length="137" mass="15002">MQWEEKCKFAVSLIGLKVIAVFVVIFMMFEGLSVTVQAQDEIFSEGIYRTLFNDSGESGYASTIGDTGNTQTSESDSAMIEREREKGVLSTAGGFIGGVAVFLIAISILGTIAIQNEKNVYYNRSTDPEFDDEEDAE</sequence>
<evidence type="ECO:0000313" key="3">
    <source>
        <dbReference type="Proteomes" id="UP000183047"/>
    </source>
</evidence>
<gene>
    <name evidence="2" type="ORF">SAMN02910451_00944</name>
</gene>
<keyword evidence="1" id="KW-0472">Membrane</keyword>
<keyword evidence="1" id="KW-1133">Transmembrane helix</keyword>
<name>A0A1G5C2H1_9FIRM</name>
<keyword evidence="1" id="KW-0812">Transmembrane</keyword>
<evidence type="ECO:0000256" key="1">
    <source>
        <dbReference type="SAM" id="Phobius"/>
    </source>
</evidence>
<proteinExistence type="predicted"/>
<protein>
    <submittedName>
        <fullName evidence="2">Uncharacterized protein</fullName>
    </submittedName>
</protein>
<dbReference type="AlphaFoldDB" id="A0A1G5C2H1"/>